<reference evidence="1 2" key="2">
    <citation type="submission" date="2018-11" db="EMBL/GenBank/DDBJ databases">
        <authorList>
            <consortium name="Pathogen Informatics"/>
        </authorList>
    </citation>
    <scope>NUCLEOTIDE SEQUENCE [LARGE SCALE GENOMIC DNA]</scope>
    <source>
        <strain evidence="1">Dakar</strain>
        <strain evidence="2">Dakar, Senegal</strain>
    </source>
</reference>
<evidence type="ECO:0000313" key="1">
    <source>
        <dbReference type="EMBL" id="VDP33561.1"/>
    </source>
</evidence>
<dbReference type="Proteomes" id="UP000279833">
    <property type="component" value="Unassembled WGS sequence"/>
</dbReference>
<keyword evidence="2" id="KW-1185">Reference proteome</keyword>
<dbReference type="InterPro" id="IPR036691">
    <property type="entry name" value="Endo/exonu/phosph_ase_sf"/>
</dbReference>
<dbReference type="SUPFAM" id="SSF56219">
    <property type="entry name" value="DNase I-like"/>
    <property type="match status" value="1"/>
</dbReference>
<dbReference type="EMBL" id="UZAK01033007">
    <property type="protein sequence ID" value="VDP33561.1"/>
    <property type="molecule type" value="Genomic_DNA"/>
</dbReference>
<protein>
    <submittedName>
        <fullName evidence="3">Integrase</fullName>
    </submittedName>
</protein>
<reference evidence="3" key="1">
    <citation type="submission" date="2016-06" db="UniProtKB">
        <authorList>
            <consortium name="WormBaseParasite"/>
        </authorList>
    </citation>
    <scope>IDENTIFICATION</scope>
</reference>
<dbReference type="Gene3D" id="3.60.10.10">
    <property type="entry name" value="Endonuclease/exonuclease/phosphatase"/>
    <property type="match status" value="1"/>
</dbReference>
<name>A0A183K1X3_9TREM</name>
<dbReference type="AlphaFoldDB" id="A0A183K1X3"/>
<evidence type="ECO:0000313" key="2">
    <source>
        <dbReference type="Proteomes" id="UP000279833"/>
    </source>
</evidence>
<sequence>MGISWTRITKASFKRKKEGITMNVIQCYAHNSDNNEDDKDQFYERLQLIIQKCSGKYLTIQMGDLDAKVGVYNSGYEDIMGRDLRNKEEATMEDNRKRD</sequence>
<dbReference type="WBParaSite" id="SCUD_0000898601-mRNA-1">
    <property type="protein sequence ID" value="SCUD_0000898601-mRNA-1"/>
    <property type="gene ID" value="SCUD_0000898601"/>
</dbReference>
<gene>
    <name evidence="1" type="ORF">SCUD_LOCUS8986</name>
</gene>
<organism evidence="3">
    <name type="scientific">Schistosoma curassoni</name>
    <dbReference type="NCBI Taxonomy" id="6186"/>
    <lineage>
        <taxon>Eukaryota</taxon>
        <taxon>Metazoa</taxon>
        <taxon>Spiralia</taxon>
        <taxon>Lophotrochozoa</taxon>
        <taxon>Platyhelminthes</taxon>
        <taxon>Trematoda</taxon>
        <taxon>Digenea</taxon>
        <taxon>Strigeidida</taxon>
        <taxon>Schistosomatoidea</taxon>
        <taxon>Schistosomatidae</taxon>
        <taxon>Schistosoma</taxon>
    </lineage>
</organism>
<evidence type="ECO:0000313" key="3">
    <source>
        <dbReference type="WBParaSite" id="SCUD_0000898601-mRNA-1"/>
    </source>
</evidence>
<proteinExistence type="predicted"/>
<accession>A0A183K1X3</accession>